<evidence type="ECO:0000256" key="1">
    <source>
        <dbReference type="SAM" id="MobiDB-lite"/>
    </source>
</evidence>
<organism evidence="2 3">
    <name type="scientific">Guyanagaster necrorhizus</name>
    <dbReference type="NCBI Taxonomy" id="856835"/>
    <lineage>
        <taxon>Eukaryota</taxon>
        <taxon>Fungi</taxon>
        <taxon>Dikarya</taxon>
        <taxon>Basidiomycota</taxon>
        <taxon>Agaricomycotina</taxon>
        <taxon>Agaricomycetes</taxon>
        <taxon>Agaricomycetidae</taxon>
        <taxon>Agaricales</taxon>
        <taxon>Marasmiineae</taxon>
        <taxon>Physalacriaceae</taxon>
        <taxon>Guyanagaster</taxon>
    </lineage>
</organism>
<dbReference type="RefSeq" id="XP_043035825.1">
    <property type="nucleotide sequence ID" value="XM_043178419.1"/>
</dbReference>
<dbReference type="EMBL" id="MU250552">
    <property type="protein sequence ID" value="KAG7442325.1"/>
    <property type="molecule type" value="Genomic_DNA"/>
</dbReference>
<evidence type="ECO:0000313" key="2">
    <source>
        <dbReference type="EMBL" id="KAG7442325.1"/>
    </source>
</evidence>
<name>A0A9P8ANV7_9AGAR</name>
<keyword evidence="3" id="KW-1185">Reference proteome</keyword>
<proteinExistence type="predicted"/>
<accession>A0A9P8ANV7</accession>
<dbReference type="AlphaFoldDB" id="A0A9P8ANV7"/>
<dbReference type="Proteomes" id="UP000812287">
    <property type="component" value="Unassembled WGS sequence"/>
</dbReference>
<gene>
    <name evidence="2" type="ORF">BT62DRAFT_1040777</name>
</gene>
<comment type="caution">
    <text evidence="2">The sequence shown here is derived from an EMBL/GenBank/DDBJ whole genome shotgun (WGS) entry which is preliminary data.</text>
</comment>
<protein>
    <submittedName>
        <fullName evidence="2">Uncharacterized protein</fullName>
    </submittedName>
</protein>
<reference evidence="2" key="1">
    <citation type="submission" date="2020-11" db="EMBL/GenBank/DDBJ databases">
        <title>Adaptations for nitrogen fixation in a non-lichenized fungal sporocarp promotes dispersal by wood-feeding termites.</title>
        <authorList>
            <consortium name="DOE Joint Genome Institute"/>
            <person name="Koch R.A."/>
            <person name="Yoon G."/>
            <person name="Arayal U."/>
            <person name="Lail K."/>
            <person name="Amirebrahimi M."/>
            <person name="Labutti K."/>
            <person name="Lipzen A."/>
            <person name="Riley R."/>
            <person name="Barry K."/>
            <person name="Henrissat B."/>
            <person name="Grigoriev I.V."/>
            <person name="Herr J.R."/>
            <person name="Aime M.C."/>
        </authorList>
    </citation>
    <scope>NUCLEOTIDE SEQUENCE</scope>
    <source>
        <strain evidence="2">MCA 3950</strain>
    </source>
</reference>
<dbReference type="GeneID" id="66100709"/>
<evidence type="ECO:0000313" key="3">
    <source>
        <dbReference type="Proteomes" id="UP000812287"/>
    </source>
</evidence>
<sequence>MLKGVEIMAHYGYSNGVKCDTVRNVTPAKGSSLTEQREKSPAQGTESVDRNVAVERCPYNRGVFPPLVSFDKEDVMSAGETPKEHIFISLFLADRFIFYEFLGEFGMVMTWKYQDRSAHTTTIPVRQDRADESSRSVGAKGPGEYVANERDNGIDGCIGRRIEQLTTAMEILMP</sequence>
<feature type="region of interest" description="Disordered" evidence="1">
    <location>
        <begin position="28"/>
        <end position="49"/>
    </location>
</feature>